<protein>
    <submittedName>
        <fullName evidence="2">Fimbrial biogenesis outer membrane usher protein</fullName>
    </submittedName>
</protein>
<keyword evidence="1" id="KW-0813">Transport</keyword>
<sequence length="670" mass="72819">MAEGELRLQVDPTRLPAQQMDLGYGRTSPAAHFPRSSYLNYGLDLSRFDADGEFETRVPLELGLRAGRWLARSTAQLADGRLSRQYSSLQRDFPERLATLSLGDISGGGSVAGGASLLGLQWSRNFGYQPLVQRAPGLDYVGVLDTPSTVEVYVDDRKVSSTLLPAGPFSLQNLPVQAGLAGNARIEILDAFGQRRVLALPYFLGNNLLKSGESQFSYSLGVARSAGGDRYDRRPALLANHRWGWSEQLTLGYQAAAGEHLGLFGGEADYALGRWGQIGAGQFWGGDPDALGTSTRLGYRYARQRFSVDSNYSRQSAGFYGAPGQVVGDARWLWANRLGASAGALYGTLSYLRGRDNQGLFERYGLNLGSRLGRLGSLSAQLQYDPREREPRLLLTFSTQWRRGPYTQLGYDQNETGRNLSARLSAPVSGYTGAGYRLEASRYEPDSAAAASRLSADLDWRQPAFTGLLSRQQDATQGDSSRALIAGSLLLHDGGFDLGQPVRGSFVSVEVEGLPGAEIYADGRRIGRTGADRGVSISDLTPYLDHRLTVLLPTDLPIGTDLPEASLPLTLAEGGGQRLVFRPRRLRLYEGTLQREDGSAVEFAPLVLRRGEDAPVNTASGEGGYLYLQDLEPGEYRLEAGGSRPCGLRLQLPDGRETYSHLGRLTCLSE</sequence>
<comment type="caution">
    <text evidence="2">The sequence shown here is derived from an EMBL/GenBank/DDBJ whole genome shotgun (WGS) entry which is preliminary data.</text>
</comment>
<dbReference type="Pfam" id="PF00577">
    <property type="entry name" value="Usher"/>
    <property type="match status" value="2"/>
</dbReference>
<evidence type="ECO:0000256" key="1">
    <source>
        <dbReference type="RuleBase" id="RU003884"/>
    </source>
</evidence>
<dbReference type="PANTHER" id="PTHR30451">
    <property type="entry name" value="OUTER MEMBRANE USHER PROTEIN"/>
    <property type="match status" value="1"/>
</dbReference>
<keyword evidence="3" id="KW-1185">Reference proteome</keyword>
<keyword evidence="1" id="KW-0472">Membrane</keyword>
<dbReference type="FunCoup" id="A0A3N0VLK7">
    <property type="interactions" value="165"/>
</dbReference>
<evidence type="ECO:0000313" key="3">
    <source>
        <dbReference type="Proteomes" id="UP000282106"/>
    </source>
</evidence>
<dbReference type="PANTHER" id="PTHR30451:SF5">
    <property type="entry name" value="SLR0019 PROTEIN"/>
    <property type="match status" value="1"/>
</dbReference>
<reference evidence="2 3" key="1">
    <citation type="submission" date="2018-10" db="EMBL/GenBank/DDBJ databases">
        <authorList>
            <person name="Chen W.-M."/>
        </authorList>
    </citation>
    <scope>NUCLEOTIDE SEQUENCE [LARGE SCALE GENOMIC DNA]</scope>
    <source>
        <strain evidence="2 3">THS-13</strain>
    </source>
</reference>
<dbReference type="Gene3D" id="2.60.40.2610">
    <property type="entry name" value="Outer membrane usher protein FimD, plug domain"/>
    <property type="match status" value="1"/>
</dbReference>
<keyword evidence="1" id="KW-0998">Cell outer membrane</keyword>
<dbReference type="PROSITE" id="PS01151">
    <property type="entry name" value="FIMBRIAL_USHER"/>
    <property type="match status" value="1"/>
</dbReference>
<dbReference type="Proteomes" id="UP000282106">
    <property type="component" value="Unassembled WGS sequence"/>
</dbReference>
<comment type="similarity">
    <text evidence="1">Belongs to the fimbrial export usher family.</text>
</comment>
<dbReference type="EMBL" id="RJVO01000001">
    <property type="protein sequence ID" value="ROH93646.1"/>
    <property type="molecule type" value="Genomic_DNA"/>
</dbReference>
<gene>
    <name evidence="2" type="ORF">ED208_03750</name>
</gene>
<dbReference type="Gene3D" id="2.60.40.3110">
    <property type="match status" value="1"/>
</dbReference>
<evidence type="ECO:0000313" key="2">
    <source>
        <dbReference type="EMBL" id="ROH93646.1"/>
    </source>
</evidence>
<dbReference type="InterPro" id="IPR018030">
    <property type="entry name" value="Fimbrial_membr_usher_CS"/>
</dbReference>
<dbReference type="GO" id="GO:0009279">
    <property type="term" value="C:cell outer membrane"/>
    <property type="evidence" value="ECO:0007669"/>
    <property type="project" value="UniProtKB-SubCell"/>
</dbReference>
<dbReference type="GO" id="GO:0009297">
    <property type="term" value="P:pilus assembly"/>
    <property type="evidence" value="ECO:0007669"/>
    <property type="project" value="InterPro"/>
</dbReference>
<dbReference type="InterPro" id="IPR000015">
    <property type="entry name" value="Fimb_usher"/>
</dbReference>
<organism evidence="2 3">
    <name type="scientific">Stagnimonas aquatica</name>
    <dbReference type="NCBI Taxonomy" id="2689987"/>
    <lineage>
        <taxon>Bacteria</taxon>
        <taxon>Pseudomonadati</taxon>
        <taxon>Pseudomonadota</taxon>
        <taxon>Gammaproteobacteria</taxon>
        <taxon>Nevskiales</taxon>
        <taxon>Nevskiaceae</taxon>
        <taxon>Stagnimonas</taxon>
    </lineage>
</organism>
<proteinExistence type="inferred from homology"/>
<keyword evidence="1" id="KW-0812">Transmembrane</keyword>
<dbReference type="GO" id="GO:0015473">
    <property type="term" value="F:fimbrial usher porin activity"/>
    <property type="evidence" value="ECO:0007669"/>
    <property type="project" value="InterPro"/>
</dbReference>
<dbReference type="AlphaFoldDB" id="A0A3N0VLK7"/>
<comment type="subcellular location">
    <subcellularLocation>
        <location evidence="1">Cell outer membrane</location>
        <topology evidence="1">Multi-pass membrane protein</topology>
    </subcellularLocation>
</comment>
<keyword evidence="1" id="KW-1029">Fimbrium biogenesis</keyword>
<accession>A0A3N0VLK7</accession>
<name>A0A3N0VLK7_9GAMM</name>
<dbReference type="InParanoid" id="A0A3N0VLK7"/>
<dbReference type="InterPro" id="IPR042186">
    <property type="entry name" value="FimD_plug_dom"/>
</dbReference>